<protein>
    <submittedName>
        <fullName evidence="1">Uncharacterized protein</fullName>
    </submittedName>
</protein>
<sequence>MDGRPPVTDNVAFPQPTPISIQTQINILKSQQPQYGNRRADSAVTKGVGKHIVTIIRNFTKDPVNRKTPRSYQATWQLLKDPYDKIRIMVATTVQRLLDQPSGASTLGAIKRLHGTTKECLVALLTWNFKLHFGICF</sequence>
<evidence type="ECO:0000313" key="2">
    <source>
        <dbReference type="Proteomes" id="UP000299102"/>
    </source>
</evidence>
<dbReference type="OrthoDB" id="7764378at2759"/>
<reference evidence="1 2" key="1">
    <citation type="journal article" date="2019" name="Commun. Biol.">
        <title>The bagworm genome reveals a unique fibroin gene that provides high tensile strength.</title>
        <authorList>
            <person name="Kono N."/>
            <person name="Nakamura H."/>
            <person name="Ohtoshi R."/>
            <person name="Tomita M."/>
            <person name="Numata K."/>
            <person name="Arakawa K."/>
        </authorList>
    </citation>
    <scope>NUCLEOTIDE SEQUENCE [LARGE SCALE GENOMIC DNA]</scope>
</reference>
<accession>A0A4C1TSX1</accession>
<comment type="caution">
    <text evidence="1">The sequence shown here is derived from an EMBL/GenBank/DDBJ whole genome shotgun (WGS) entry which is preliminary data.</text>
</comment>
<gene>
    <name evidence="1" type="ORF">EVAR_72318_1</name>
</gene>
<name>A0A4C1TSX1_EUMVA</name>
<keyword evidence="2" id="KW-1185">Reference proteome</keyword>
<organism evidence="1 2">
    <name type="scientific">Eumeta variegata</name>
    <name type="common">Bagworm moth</name>
    <name type="synonym">Eumeta japonica</name>
    <dbReference type="NCBI Taxonomy" id="151549"/>
    <lineage>
        <taxon>Eukaryota</taxon>
        <taxon>Metazoa</taxon>
        <taxon>Ecdysozoa</taxon>
        <taxon>Arthropoda</taxon>
        <taxon>Hexapoda</taxon>
        <taxon>Insecta</taxon>
        <taxon>Pterygota</taxon>
        <taxon>Neoptera</taxon>
        <taxon>Endopterygota</taxon>
        <taxon>Lepidoptera</taxon>
        <taxon>Glossata</taxon>
        <taxon>Ditrysia</taxon>
        <taxon>Tineoidea</taxon>
        <taxon>Psychidae</taxon>
        <taxon>Oiketicinae</taxon>
        <taxon>Eumeta</taxon>
    </lineage>
</organism>
<proteinExistence type="predicted"/>
<dbReference type="AlphaFoldDB" id="A0A4C1TSX1"/>
<evidence type="ECO:0000313" key="1">
    <source>
        <dbReference type="EMBL" id="GBP17113.1"/>
    </source>
</evidence>
<dbReference type="Proteomes" id="UP000299102">
    <property type="component" value="Unassembled WGS sequence"/>
</dbReference>
<dbReference type="EMBL" id="BGZK01006213">
    <property type="protein sequence ID" value="GBP17113.1"/>
    <property type="molecule type" value="Genomic_DNA"/>
</dbReference>